<protein>
    <submittedName>
        <fullName evidence="1">Uncharacterized protein</fullName>
    </submittedName>
</protein>
<comment type="caution">
    <text evidence="1">The sequence shown here is derived from an EMBL/GenBank/DDBJ whole genome shotgun (WGS) entry which is preliminary data.</text>
</comment>
<keyword evidence="2" id="KW-1185">Reference proteome</keyword>
<name>A0ACB9JMU1_9ASTR</name>
<dbReference type="EMBL" id="CM042020">
    <property type="protein sequence ID" value="KAI3821654.1"/>
    <property type="molecule type" value="Genomic_DNA"/>
</dbReference>
<gene>
    <name evidence="1" type="ORF">L1987_09223</name>
</gene>
<dbReference type="Proteomes" id="UP001056120">
    <property type="component" value="Linkage Group LG03"/>
</dbReference>
<reference evidence="2" key="1">
    <citation type="journal article" date="2022" name="Mol. Ecol. Resour.">
        <title>The genomes of chicory, endive, great burdock and yacon provide insights into Asteraceae palaeo-polyploidization history and plant inulin production.</title>
        <authorList>
            <person name="Fan W."/>
            <person name="Wang S."/>
            <person name="Wang H."/>
            <person name="Wang A."/>
            <person name="Jiang F."/>
            <person name="Liu H."/>
            <person name="Zhao H."/>
            <person name="Xu D."/>
            <person name="Zhang Y."/>
        </authorList>
    </citation>
    <scope>NUCLEOTIDE SEQUENCE [LARGE SCALE GENOMIC DNA]</scope>
    <source>
        <strain evidence="2">cv. Yunnan</strain>
    </source>
</reference>
<organism evidence="1 2">
    <name type="scientific">Smallanthus sonchifolius</name>
    <dbReference type="NCBI Taxonomy" id="185202"/>
    <lineage>
        <taxon>Eukaryota</taxon>
        <taxon>Viridiplantae</taxon>
        <taxon>Streptophyta</taxon>
        <taxon>Embryophyta</taxon>
        <taxon>Tracheophyta</taxon>
        <taxon>Spermatophyta</taxon>
        <taxon>Magnoliopsida</taxon>
        <taxon>eudicotyledons</taxon>
        <taxon>Gunneridae</taxon>
        <taxon>Pentapetalae</taxon>
        <taxon>asterids</taxon>
        <taxon>campanulids</taxon>
        <taxon>Asterales</taxon>
        <taxon>Asteraceae</taxon>
        <taxon>Asteroideae</taxon>
        <taxon>Heliantheae alliance</taxon>
        <taxon>Millerieae</taxon>
        <taxon>Smallanthus</taxon>
    </lineage>
</organism>
<evidence type="ECO:0000313" key="2">
    <source>
        <dbReference type="Proteomes" id="UP001056120"/>
    </source>
</evidence>
<accession>A0ACB9JMU1</accession>
<reference evidence="1 2" key="2">
    <citation type="journal article" date="2022" name="Mol. Ecol. Resour.">
        <title>The genomes of chicory, endive, great burdock and yacon provide insights into Asteraceae paleo-polyploidization history and plant inulin production.</title>
        <authorList>
            <person name="Fan W."/>
            <person name="Wang S."/>
            <person name="Wang H."/>
            <person name="Wang A."/>
            <person name="Jiang F."/>
            <person name="Liu H."/>
            <person name="Zhao H."/>
            <person name="Xu D."/>
            <person name="Zhang Y."/>
        </authorList>
    </citation>
    <scope>NUCLEOTIDE SEQUENCE [LARGE SCALE GENOMIC DNA]</scope>
    <source>
        <strain evidence="2">cv. Yunnan</strain>
        <tissue evidence="1">Leaves</tissue>
    </source>
</reference>
<proteinExistence type="predicted"/>
<sequence length="152" mass="17464">MTNFSMSRKDLLKKQFMFFKYLENETVDDIGSRYYHLLLELVKCDVSYTNTEVNETLLNALPPKFEKYSVLIKKNEKLTDMSLADLIGTVHSYKENDMTEVSEKSDDESVEVVLNEEVTTQAFVALIKEELEKQGDFESDIFTESSDSGSGR</sequence>
<evidence type="ECO:0000313" key="1">
    <source>
        <dbReference type="EMBL" id="KAI3821654.1"/>
    </source>
</evidence>